<dbReference type="SUPFAM" id="SSF53335">
    <property type="entry name" value="S-adenosyl-L-methionine-dependent methyltransferases"/>
    <property type="match status" value="1"/>
</dbReference>
<dbReference type="Pfam" id="PF13649">
    <property type="entry name" value="Methyltransf_25"/>
    <property type="match status" value="1"/>
</dbReference>
<dbReference type="GO" id="GO:0032259">
    <property type="term" value="P:methylation"/>
    <property type="evidence" value="ECO:0007669"/>
    <property type="project" value="UniProtKB-KW"/>
</dbReference>
<dbReference type="Gene3D" id="2.20.25.110">
    <property type="entry name" value="S-adenosyl-L-methionine-dependent methyltransferases"/>
    <property type="match status" value="1"/>
</dbReference>
<keyword evidence="2" id="KW-0489">Methyltransferase</keyword>
<reference evidence="2" key="2">
    <citation type="submission" date="2021-04" db="EMBL/GenBank/DDBJ databases">
        <authorList>
            <person name="Gilroy R."/>
        </authorList>
    </citation>
    <scope>NUCLEOTIDE SEQUENCE</scope>
    <source>
        <strain evidence="2">USAMLcec2-132</strain>
    </source>
</reference>
<dbReference type="GO" id="GO:0008168">
    <property type="term" value="F:methyltransferase activity"/>
    <property type="evidence" value="ECO:0007669"/>
    <property type="project" value="UniProtKB-KW"/>
</dbReference>
<organism evidence="2 3">
    <name type="scientific">Candidatus Eisenbergiella merdavium</name>
    <dbReference type="NCBI Taxonomy" id="2838551"/>
    <lineage>
        <taxon>Bacteria</taxon>
        <taxon>Bacillati</taxon>
        <taxon>Bacillota</taxon>
        <taxon>Clostridia</taxon>
        <taxon>Lachnospirales</taxon>
        <taxon>Lachnospiraceae</taxon>
        <taxon>Eisenbergiella</taxon>
    </lineage>
</organism>
<gene>
    <name evidence="2" type="ORF">H9761_10555</name>
</gene>
<name>A0A9D2SQY8_9FIRM</name>
<proteinExistence type="predicted"/>
<dbReference type="Proteomes" id="UP000823891">
    <property type="component" value="Unassembled WGS sequence"/>
</dbReference>
<dbReference type="InterPro" id="IPR029063">
    <property type="entry name" value="SAM-dependent_MTases_sf"/>
</dbReference>
<dbReference type="CDD" id="cd02440">
    <property type="entry name" value="AdoMet_MTases"/>
    <property type="match status" value="1"/>
</dbReference>
<dbReference type="EMBL" id="DWWS01000037">
    <property type="protein sequence ID" value="HJC24135.1"/>
    <property type="molecule type" value="Genomic_DNA"/>
</dbReference>
<comment type="caution">
    <text evidence="2">The sequence shown here is derived from an EMBL/GenBank/DDBJ whole genome shotgun (WGS) entry which is preliminary data.</text>
</comment>
<dbReference type="AlphaFoldDB" id="A0A9D2SQY8"/>
<evidence type="ECO:0000313" key="2">
    <source>
        <dbReference type="EMBL" id="HJC24135.1"/>
    </source>
</evidence>
<keyword evidence="2" id="KW-0808">Transferase</keyword>
<feature type="domain" description="Methyltransferase" evidence="1">
    <location>
        <begin position="40"/>
        <end position="115"/>
    </location>
</feature>
<reference evidence="2" key="1">
    <citation type="journal article" date="2021" name="PeerJ">
        <title>Extensive microbial diversity within the chicken gut microbiome revealed by metagenomics and culture.</title>
        <authorList>
            <person name="Gilroy R."/>
            <person name="Ravi A."/>
            <person name="Getino M."/>
            <person name="Pursley I."/>
            <person name="Horton D.L."/>
            <person name="Alikhan N.F."/>
            <person name="Baker D."/>
            <person name="Gharbi K."/>
            <person name="Hall N."/>
            <person name="Watson M."/>
            <person name="Adriaenssens E.M."/>
            <person name="Foster-Nyarko E."/>
            <person name="Jarju S."/>
            <person name="Secka A."/>
            <person name="Antonio M."/>
            <person name="Oren A."/>
            <person name="Chaudhuri R.R."/>
            <person name="La Ragione R."/>
            <person name="Hildebrand F."/>
            <person name="Pallen M.J."/>
        </authorList>
    </citation>
    <scope>NUCLEOTIDE SEQUENCE</scope>
    <source>
        <strain evidence="2">USAMLcec2-132</strain>
    </source>
</reference>
<protein>
    <submittedName>
        <fullName evidence="2">Class I SAM-dependent methyltransferase</fullName>
    </submittedName>
</protein>
<accession>A0A9D2SQY8</accession>
<sequence length="283" mass="32052">MYNEEKIISKWIADMYDYEETDITDVEFALSVIGTNPKRILEIACGSGRILVPLGKAGHLVAGLDFDEYMLSKISPKSKGMKNITWQKSDVIKDNWGNGYDVVMLAANFLFNIVADIDYAKAQALVIKKSADALVSGGHIYIDYGYTLHPEKWFGSGGENIIWQGTDNNGNTGKMTLLDGSYDSMTGLNKFTRRFELLLPDGTEIKQDIPSIKHFATLEQIHHWLEVSDFIVEEEYGDYSRNPISETTNRAIIWARKKVSLLPRKRGCKIFCVYGNEIFQIRI</sequence>
<evidence type="ECO:0000259" key="1">
    <source>
        <dbReference type="Pfam" id="PF13649"/>
    </source>
</evidence>
<dbReference type="InterPro" id="IPR041698">
    <property type="entry name" value="Methyltransf_25"/>
</dbReference>
<evidence type="ECO:0000313" key="3">
    <source>
        <dbReference type="Proteomes" id="UP000823891"/>
    </source>
</evidence>
<dbReference type="Gene3D" id="3.40.50.150">
    <property type="entry name" value="Vaccinia Virus protein VP39"/>
    <property type="match status" value="1"/>
</dbReference>